<feature type="transmembrane region" description="Helical" evidence="5">
    <location>
        <begin position="50"/>
        <end position="67"/>
    </location>
</feature>
<dbReference type="AlphaFoldDB" id="A0A0M2HI23"/>
<dbReference type="PANTHER" id="PTHR22683">
    <property type="entry name" value="SPORULATION PROTEIN RELATED"/>
    <property type="match status" value="1"/>
</dbReference>
<keyword evidence="2 3" id="KW-0067">ATP-binding</keyword>
<keyword evidence="5" id="KW-1133">Transmembrane helix</keyword>
<dbReference type="OrthoDB" id="9807790at2"/>
<feature type="domain" description="FtsK" evidence="6">
    <location>
        <begin position="369"/>
        <end position="552"/>
    </location>
</feature>
<reference evidence="7 8" key="1">
    <citation type="submission" date="2015-02" db="EMBL/GenBank/DDBJ databases">
        <title>Draft genome sequences of ten Microbacterium spp. with emphasis on heavy metal contaminated environments.</title>
        <authorList>
            <person name="Corretto E."/>
        </authorList>
    </citation>
    <scope>NUCLEOTIDE SEQUENCE [LARGE SCALE GENOMIC DNA]</scope>
    <source>
        <strain evidence="7 8">DSM 12510</strain>
    </source>
</reference>
<proteinExistence type="predicted"/>
<dbReference type="GO" id="GO:0003677">
    <property type="term" value="F:DNA binding"/>
    <property type="evidence" value="ECO:0007669"/>
    <property type="project" value="InterPro"/>
</dbReference>
<dbReference type="PATRIC" id="fig|92835.4.peg.649"/>
<dbReference type="InterPro" id="IPR050206">
    <property type="entry name" value="FtsK/SpoIIIE/SftA"/>
</dbReference>
<evidence type="ECO:0000256" key="4">
    <source>
        <dbReference type="SAM" id="MobiDB-lite"/>
    </source>
</evidence>
<dbReference type="STRING" id="92835.RS81_00632"/>
<name>A0A0M2HI23_9MICO</name>
<protein>
    <submittedName>
        <fullName evidence="7">ESX-1 secretion system protein EccCa1</fullName>
    </submittedName>
</protein>
<evidence type="ECO:0000259" key="6">
    <source>
        <dbReference type="PROSITE" id="PS50901"/>
    </source>
</evidence>
<organism evidence="7 8">
    <name type="scientific">Microbacterium terrae</name>
    <dbReference type="NCBI Taxonomy" id="69369"/>
    <lineage>
        <taxon>Bacteria</taxon>
        <taxon>Bacillati</taxon>
        <taxon>Actinomycetota</taxon>
        <taxon>Actinomycetes</taxon>
        <taxon>Micrococcales</taxon>
        <taxon>Microbacteriaceae</taxon>
        <taxon>Microbacterium</taxon>
    </lineage>
</organism>
<feature type="region of interest" description="Disordered" evidence="4">
    <location>
        <begin position="629"/>
        <end position="653"/>
    </location>
</feature>
<dbReference type="PROSITE" id="PS50901">
    <property type="entry name" value="FTSK"/>
    <property type="match status" value="1"/>
</dbReference>
<dbReference type="PANTHER" id="PTHR22683:SF1">
    <property type="entry name" value="TYPE VII SECRETION SYSTEM PROTEIN ESSC"/>
    <property type="match status" value="1"/>
</dbReference>
<evidence type="ECO:0000256" key="1">
    <source>
        <dbReference type="ARBA" id="ARBA00022741"/>
    </source>
</evidence>
<dbReference type="InterPro" id="IPR002543">
    <property type="entry name" value="FtsK_dom"/>
</dbReference>
<dbReference type="Pfam" id="PF01580">
    <property type="entry name" value="FtsK_SpoIIIE"/>
    <property type="match status" value="1"/>
</dbReference>
<comment type="caution">
    <text evidence="7">The sequence shown here is derived from an EMBL/GenBank/DDBJ whole genome shotgun (WGS) entry which is preliminary data.</text>
</comment>
<dbReference type="SUPFAM" id="SSF52540">
    <property type="entry name" value="P-loop containing nucleoside triphosphate hydrolases"/>
    <property type="match status" value="1"/>
</dbReference>
<dbReference type="Proteomes" id="UP000033956">
    <property type="component" value="Unassembled WGS sequence"/>
</dbReference>
<evidence type="ECO:0000256" key="3">
    <source>
        <dbReference type="PROSITE-ProRule" id="PRU00289"/>
    </source>
</evidence>
<keyword evidence="1 3" id="KW-0547">Nucleotide-binding</keyword>
<keyword evidence="8" id="KW-1185">Reference proteome</keyword>
<sequence length="966" mass="100295">MTFTADRAPARAAARAADDPFAPVWAVGGGPDDEPLVLPAAWEPAPRAPLPLLASVVPIVGAVVLWLVTGSMIALWLAALAPLLVVATTVDARRAARRDRRAAQTRARREREAVRAAVERRHDAERAGLWRQHPDVRALAADPDAIWRVPDGDWTLVVGSGEGASAVRVRGGEGDTDSAAVRAAAARLTGSPITVSAAEGVAVTGDGPVAAAVHRALVLQLCLAHAPGEMRVEAVGGDIDWVHGLPHAQTASGARAVVIGRGEAVPDGADIVLALRGVGESPPPRCAAVLDVADPDAAILHRRGGAVRITPEAISRDQARHLADHLVDRAERLLGWTAPEQGAISLGELLAEGPGTGAGLAAVIGRIGAAAAVVDLVADGPHAIVAGVTGSGKSELLITWITAMCAERSPDEVAFLLADFKGGTAFDSLAALPHVTGVITDLDGDGARRAIESLRAEIRRREAAIARVGAREVSDPRVAVPRLVVVVDEFAALVGDHPELAAVFGDVAARGRALGVHLVLGTQRAAGVIREGLLANCPLRISLRVADPADSRFVIGGDEAAGLPGGVAGRGQAFLRRAGDARAVRVRVALTAPADIAAVAQRHASTGVEASAASRPWLPPLPERIALSALEPGDDPRPGALPWGLTDEPERQQQPTVALAPADRALLVLGGPGSGRSAALDAVGAGADVLLDIPADPEAAWDAITRLWHEPPARGSLVVFDDLDALIARFPPDHAAILVERIESVIRSAGSTGALVAASARRLTGPVARMADLFPRRLILGLPTRTDHIAAGGDGAHYLPQAPPGRGRIDGVAVQVALAPRRPAVRGVDDRPWAPTATLTGLVARRSPITRAALESWQAGGCRVLTPDEHSAATAAAGRSVVWAEPDEWQRHWRLLAELRGDHALVVDAGCASELRTLAGVRDAPPYCEPGRRRAWLLDAGADPVRIVLPSPEVRSERAGERLVAP</sequence>
<evidence type="ECO:0000256" key="2">
    <source>
        <dbReference type="ARBA" id="ARBA00022840"/>
    </source>
</evidence>
<accession>A0A0M2HI23</accession>
<keyword evidence="5" id="KW-0812">Transmembrane</keyword>
<feature type="binding site" evidence="3">
    <location>
        <begin position="387"/>
        <end position="394"/>
    </location>
    <ligand>
        <name>ATP</name>
        <dbReference type="ChEBI" id="CHEBI:30616"/>
    </ligand>
</feature>
<evidence type="ECO:0000313" key="8">
    <source>
        <dbReference type="Proteomes" id="UP000033956"/>
    </source>
</evidence>
<dbReference type="InterPro" id="IPR027417">
    <property type="entry name" value="P-loop_NTPase"/>
</dbReference>
<dbReference type="GO" id="GO:0005524">
    <property type="term" value="F:ATP binding"/>
    <property type="evidence" value="ECO:0007669"/>
    <property type="project" value="UniProtKB-UniRule"/>
</dbReference>
<gene>
    <name evidence="7" type="primary">eccCa1_1</name>
    <name evidence="7" type="ORF">RS81_00632</name>
</gene>
<keyword evidence="5" id="KW-0472">Membrane</keyword>
<evidence type="ECO:0000256" key="5">
    <source>
        <dbReference type="SAM" id="Phobius"/>
    </source>
</evidence>
<dbReference type="RefSeq" id="WP_052682369.1">
    <property type="nucleotide sequence ID" value="NZ_BAAAUP010000010.1"/>
</dbReference>
<dbReference type="EMBL" id="JYIZ01000034">
    <property type="protein sequence ID" value="KJL43955.1"/>
    <property type="molecule type" value="Genomic_DNA"/>
</dbReference>
<evidence type="ECO:0000313" key="7">
    <source>
        <dbReference type="EMBL" id="KJL43955.1"/>
    </source>
</evidence>
<dbReference type="Gene3D" id="3.40.50.300">
    <property type="entry name" value="P-loop containing nucleotide triphosphate hydrolases"/>
    <property type="match status" value="3"/>
</dbReference>